<dbReference type="AlphaFoldDB" id="A0A518ES67"/>
<dbReference type="EMBL" id="CP036434">
    <property type="protein sequence ID" value="QDV06934.1"/>
    <property type="molecule type" value="Genomic_DNA"/>
</dbReference>
<dbReference type="GO" id="GO:0000160">
    <property type="term" value="P:phosphorelay signal transduction system"/>
    <property type="evidence" value="ECO:0007669"/>
    <property type="project" value="InterPro"/>
</dbReference>
<dbReference type="RefSeq" id="WP_145197559.1">
    <property type="nucleotide sequence ID" value="NZ_CP036434.1"/>
</dbReference>
<dbReference type="InterPro" id="IPR001789">
    <property type="entry name" value="Sig_transdc_resp-reg_receiver"/>
</dbReference>
<feature type="domain" description="Response regulatory" evidence="3">
    <location>
        <begin position="16"/>
        <end position="132"/>
    </location>
</feature>
<evidence type="ECO:0000256" key="1">
    <source>
        <dbReference type="ARBA" id="ARBA00022553"/>
    </source>
</evidence>
<accession>A0A518ES67</accession>
<dbReference type="InterPro" id="IPR050595">
    <property type="entry name" value="Bact_response_regulator"/>
</dbReference>
<keyword evidence="5" id="KW-1185">Reference proteome</keyword>
<dbReference type="SUPFAM" id="SSF52172">
    <property type="entry name" value="CheY-like"/>
    <property type="match status" value="1"/>
</dbReference>
<dbReference type="Gene3D" id="3.40.50.2300">
    <property type="match status" value="1"/>
</dbReference>
<dbReference type="PANTHER" id="PTHR44591:SF3">
    <property type="entry name" value="RESPONSE REGULATORY DOMAIN-CONTAINING PROTEIN"/>
    <property type="match status" value="1"/>
</dbReference>
<name>A0A518ES67_9BACT</name>
<evidence type="ECO:0000256" key="2">
    <source>
        <dbReference type="PROSITE-ProRule" id="PRU00169"/>
    </source>
</evidence>
<feature type="modified residue" description="4-aspartylphosphate" evidence="2">
    <location>
        <position position="67"/>
    </location>
</feature>
<evidence type="ECO:0000313" key="5">
    <source>
        <dbReference type="Proteomes" id="UP000320390"/>
    </source>
</evidence>
<reference evidence="4 5" key="1">
    <citation type="submission" date="2019-02" db="EMBL/GenBank/DDBJ databases">
        <title>Deep-cultivation of Planctomycetes and their phenomic and genomic characterization uncovers novel biology.</title>
        <authorList>
            <person name="Wiegand S."/>
            <person name="Jogler M."/>
            <person name="Boedeker C."/>
            <person name="Pinto D."/>
            <person name="Vollmers J."/>
            <person name="Rivas-Marin E."/>
            <person name="Kohn T."/>
            <person name="Peeters S.H."/>
            <person name="Heuer A."/>
            <person name="Rast P."/>
            <person name="Oberbeckmann S."/>
            <person name="Bunk B."/>
            <person name="Jeske O."/>
            <person name="Meyerdierks A."/>
            <person name="Storesund J.E."/>
            <person name="Kallscheuer N."/>
            <person name="Luecker S."/>
            <person name="Lage O.M."/>
            <person name="Pohl T."/>
            <person name="Merkel B.J."/>
            <person name="Hornburger P."/>
            <person name="Mueller R.-W."/>
            <person name="Bruemmer F."/>
            <person name="Labrenz M."/>
            <person name="Spormann A.M."/>
            <person name="Op den Camp H."/>
            <person name="Overmann J."/>
            <person name="Amann R."/>
            <person name="Jetten M.S.M."/>
            <person name="Mascher T."/>
            <person name="Medema M.H."/>
            <person name="Devos D.P."/>
            <person name="Kaster A.-K."/>
            <person name="Ovreas L."/>
            <person name="Rohde M."/>
            <person name="Galperin M.Y."/>
            <person name="Jogler C."/>
        </authorList>
    </citation>
    <scope>NUCLEOTIDE SEQUENCE [LARGE SCALE GENOMIC DNA]</scope>
    <source>
        <strain evidence="4 5">Poly30</strain>
    </source>
</reference>
<gene>
    <name evidence="4" type="primary">tcrX</name>
    <name evidence="4" type="ORF">Poly30_24520</name>
</gene>
<dbReference type="InterPro" id="IPR011006">
    <property type="entry name" value="CheY-like_superfamily"/>
</dbReference>
<dbReference type="CDD" id="cd17546">
    <property type="entry name" value="REC_hyHK_CKI1_RcsC-like"/>
    <property type="match status" value="1"/>
</dbReference>
<sequence length="135" mass="14901">MTASRENRESLRDPKTVLVVDDHELVRNLMVRVLEAAGLKAVAVGTGLDAIELVRRDDGQLGCVVQDLSMPEMRGEEVIRQLNEIRPGLPIVAFSAQDEHSAAERLAGLDVAGYEQKPFQIQAMVELIRGLIQRS</sequence>
<evidence type="ECO:0000313" key="4">
    <source>
        <dbReference type="EMBL" id="QDV06934.1"/>
    </source>
</evidence>
<dbReference type="PROSITE" id="PS50110">
    <property type="entry name" value="RESPONSE_REGULATORY"/>
    <property type="match status" value="1"/>
</dbReference>
<evidence type="ECO:0000259" key="3">
    <source>
        <dbReference type="PROSITE" id="PS50110"/>
    </source>
</evidence>
<dbReference type="SMART" id="SM00448">
    <property type="entry name" value="REC"/>
    <property type="match status" value="1"/>
</dbReference>
<protein>
    <submittedName>
        <fullName evidence="4">Putative transcriptional regulatory protein TcrX</fullName>
    </submittedName>
</protein>
<proteinExistence type="predicted"/>
<keyword evidence="1 2" id="KW-0597">Phosphoprotein</keyword>
<dbReference type="Proteomes" id="UP000320390">
    <property type="component" value="Chromosome"/>
</dbReference>
<dbReference type="PANTHER" id="PTHR44591">
    <property type="entry name" value="STRESS RESPONSE REGULATOR PROTEIN 1"/>
    <property type="match status" value="1"/>
</dbReference>
<dbReference type="Pfam" id="PF00072">
    <property type="entry name" value="Response_reg"/>
    <property type="match status" value="1"/>
</dbReference>
<dbReference type="OrthoDB" id="259454at2"/>
<organism evidence="4 5">
    <name type="scientific">Saltatorellus ferox</name>
    <dbReference type="NCBI Taxonomy" id="2528018"/>
    <lineage>
        <taxon>Bacteria</taxon>
        <taxon>Pseudomonadati</taxon>
        <taxon>Planctomycetota</taxon>
        <taxon>Planctomycetia</taxon>
        <taxon>Planctomycetia incertae sedis</taxon>
        <taxon>Saltatorellus</taxon>
    </lineage>
</organism>